<reference evidence="8" key="1">
    <citation type="submission" date="2022-11" db="UniProtKB">
        <authorList>
            <consortium name="WormBaseParasite"/>
        </authorList>
    </citation>
    <scope>IDENTIFICATION</scope>
</reference>
<dbReference type="PANTHER" id="PTHR21659">
    <property type="entry name" value="HYDROPHOBIC PROTEIN RCI2 LOW TEMPERATURE AND SALT RESPONSIVE PROTEIN LTI6 -RELATED"/>
    <property type="match status" value="1"/>
</dbReference>
<proteinExistence type="inferred from homology"/>
<comment type="similarity">
    <text evidence="2">Belongs to the UPF0057 (PMP3) family.</text>
</comment>
<accession>A0A914R8L7</accession>
<protein>
    <submittedName>
        <fullName evidence="8">Plasma membrane proteolipid 3</fullName>
    </submittedName>
</protein>
<evidence type="ECO:0000256" key="3">
    <source>
        <dbReference type="ARBA" id="ARBA00022692"/>
    </source>
</evidence>
<dbReference type="PANTHER" id="PTHR21659:SF42">
    <property type="entry name" value="UPF0057 MEMBRANE PROTEIN ZK632.10-RELATED"/>
    <property type="match status" value="1"/>
</dbReference>
<dbReference type="Pfam" id="PF01679">
    <property type="entry name" value="Pmp3"/>
    <property type="match status" value="1"/>
</dbReference>
<evidence type="ECO:0000256" key="1">
    <source>
        <dbReference type="ARBA" id="ARBA00004370"/>
    </source>
</evidence>
<keyword evidence="4 6" id="KW-1133">Transmembrane helix</keyword>
<feature type="transmembrane region" description="Helical" evidence="6">
    <location>
        <begin position="16"/>
        <end position="40"/>
    </location>
</feature>
<evidence type="ECO:0000256" key="5">
    <source>
        <dbReference type="ARBA" id="ARBA00023136"/>
    </source>
</evidence>
<comment type="subcellular location">
    <subcellularLocation>
        <location evidence="1">Membrane</location>
    </subcellularLocation>
</comment>
<organism evidence="7 8">
    <name type="scientific">Parascaris equorum</name>
    <name type="common">Equine roundworm</name>
    <dbReference type="NCBI Taxonomy" id="6256"/>
    <lineage>
        <taxon>Eukaryota</taxon>
        <taxon>Metazoa</taxon>
        <taxon>Ecdysozoa</taxon>
        <taxon>Nematoda</taxon>
        <taxon>Chromadorea</taxon>
        <taxon>Rhabditida</taxon>
        <taxon>Spirurina</taxon>
        <taxon>Ascaridomorpha</taxon>
        <taxon>Ascaridoidea</taxon>
        <taxon>Ascarididae</taxon>
        <taxon>Parascaris</taxon>
    </lineage>
</organism>
<dbReference type="AlphaFoldDB" id="A0A914R8L7"/>
<dbReference type="InterPro" id="IPR000612">
    <property type="entry name" value="PMP3"/>
</dbReference>
<keyword evidence="3 6" id="KW-0812">Transmembrane</keyword>
<keyword evidence="7" id="KW-1185">Reference proteome</keyword>
<dbReference type="GO" id="GO:0016020">
    <property type="term" value="C:membrane"/>
    <property type="evidence" value="ECO:0007669"/>
    <property type="project" value="UniProtKB-SubCell"/>
</dbReference>
<evidence type="ECO:0000256" key="6">
    <source>
        <dbReference type="SAM" id="Phobius"/>
    </source>
</evidence>
<name>A0A914R8L7_PAREQ</name>
<dbReference type="Proteomes" id="UP000887564">
    <property type="component" value="Unplaced"/>
</dbReference>
<dbReference type="WBParaSite" id="PEQ_0000104001-mRNA-1">
    <property type="protein sequence ID" value="PEQ_0000104001-mRNA-1"/>
    <property type="gene ID" value="PEQ_0000104001"/>
</dbReference>
<sequence length="41" mass="4558">FQPIGVFLEKGCSIHLAINILLTILGYLPGLIHAIIIICYY</sequence>
<evidence type="ECO:0000313" key="8">
    <source>
        <dbReference type="WBParaSite" id="PEQ_0000104001-mRNA-1"/>
    </source>
</evidence>
<evidence type="ECO:0000256" key="4">
    <source>
        <dbReference type="ARBA" id="ARBA00022989"/>
    </source>
</evidence>
<evidence type="ECO:0000256" key="2">
    <source>
        <dbReference type="ARBA" id="ARBA00009530"/>
    </source>
</evidence>
<keyword evidence="5 6" id="KW-0472">Membrane</keyword>
<evidence type="ECO:0000313" key="7">
    <source>
        <dbReference type="Proteomes" id="UP000887564"/>
    </source>
</evidence>